<comment type="similarity">
    <text evidence="1">Belongs to the HEBP family.</text>
</comment>
<gene>
    <name evidence="2" type="ORF">MGAL_10B036408</name>
</gene>
<keyword evidence="3" id="KW-1185">Reference proteome</keyword>
<dbReference type="PANTHER" id="PTHR11220">
    <property type="entry name" value="HEME-BINDING PROTEIN-RELATED"/>
    <property type="match status" value="1"/>
</dbReference>
<dbReference type="Gene3D" id="3.20.80.10">
    <property type="entry name" value="Regulatory factor, effector binding domain"/>
    <property type="match status" value="1"/>
</dbReference>
<evidence type="ECO:0000313" key="2">
    <source>
        <dbReference type="EMBL" id="VDI71820.1"/>
    </source>
</evidence>
<sequence>MVQPYIYNRQKVPTIIICGEINEHKKSTVTICYSNCPNFTTVQSFKDYELRKYDALKWVATNVTTMEYTDDINREMFFRLFYYISGNNSAAMKIPMTAPVLRTVIHGQGPTCEATFITHFMIPHNMQTNTPTPTDPKAYLVTIPGKNFYVKSFPGRPTDQDFVEKVEELAQEIGNPNLYLDNYYFTASYDGPYAIHRHNEVWLESTSGVSRMLG</sequence>
<dbReference type="EMBL" id="UYJE01009271">
    <property type="protein sequence ID" value="VDI71820.1"/>
    <property type="molecule type" value="Genomic_DNA"/>
</dbReference>
<protein>
    <recommendedName>
        <fullName evidence="4">Heme-binding protein 2-like</fullName>
    </recommendedName>
</protein>
<dbReference type="InterPro" id="IPR011256">
    <property type="entry name" value="Reg_factor_effector_dom_sf"/>
</dbReference>
<accession>A0A8B6H017</accession>
<dbReference type="FunFam" id="3.20.80.10:FF:000002">
    <property type="entry name" value="Heme-binding protein 2"/>
    <property type="match status" value="1"/>
</dbReference>
<dbReference type="Pfam" id="PF04832">
    <property type="entry name" value="SOUL"/>
    <property type="match status" value="1"/>
</dbReference>
<dbReference type="PANTHER" id="PTHR11220:SF1">
    <property type="entry name" value="HEME-BINDING PROTEIN 2"/>
    <property type="match status" value="1"/>
</dbReference>
<evidence type="ECO:0008006" key="4">
    <source>
        <dbReference type="Google" id="ProtNLM"/>
    </source>
</evidence>
<evidence type="ECO:0000313" key="3">
    <source>
        <dbReference type="Proteomes" id="UP000596742"/>
    </source>
</evidence>
<organism evidence="2 3">
    <name type="scientific">Mytilus galloprovincialis</name>
    <name type="common">Mediterranean mussel</name>
    <dbReference type="NCBI Taxonomy" id="29158"/>
    <lineage>
        <taxon>Eukaryota</taxon>
        <taxon>Metazoa</taxon>
        <taxon>Spiralia</taxon>
        <taxon>Lophotrochozoa</taxon>
        <taxon>Mollusca</taxon>
        <taxon>Bivalvia</taxon>
        <taxon>Autobranchia</taxon>
        <taxon>Pteriomorphia</taxon>
        <taxon>Mytilida</taxon>
        <taxon>Mytiloidea</taxon>
        <taxon>Mytilidae</taxon>
        <taxon>Mytilinae</taxon>
        <taxon>Mytilus</taxon>
    </lineage>
</organism>
<reference evidence="2" key="1">
    <citation type="submission" date="2018-11" db="EMBL/GenBank/DDBJ databases">
        <authorList>
            <person name="Alioto T."/>
            <person name="Alioto T."/>
        </authorList>
    </citation>
    <scope>NUCLEOTIDE SEQUENCE</scope>
</reference>
<dbReference type="Proteomes" id="UP000596742">
    <property type="component" value="Unassembled WGS sequence"/>
</dbReference>
<proteinExistence type="inferred from homology"/>
<dbReference type="AlphaFoldDB" id="A0A8B6H017"/>
<dbReference type="SUPFAM" id="SSF55136">
    <property type="entry name" value="Probable bacterial effector-binding domain"/>
    <property type="match status" value="1"/>
</dbReference>
<evidence type="ECO:0000256" key="1">
    <source>
        <dbReference type="ARBA" id="ARBA00009817"/>
    </source>
</evidence>
<dbReference type="OrthoDB" id="6424451at2759"/>
<dbReference type="GO" id="GO:0020037">
    <property type="term" value="F:heme binding"/>
    <property type="evidence" value="ECO:0007669"/>
    <property type="project" value="TreeGrafter"/>
</dbReference>
<dbReference type="InterPro" id="IPR006917">
    <property type="entry name" value="SOUL_heme-bd"/>
</dbReference>
<comment type="caution">
    <text evidence="2">The sequence shown here is derived from an EMBL/GenBank/DDBJ whole genome shotgun (WGS) entry which is preliminary data.</text>
</comment>
<name>A0A8B6H017_MYTGA</name>